<dbReference type="Proteomes" id="UP000290759">
    <property type="component" value="Unassembled WGS sequence"/>
</dbReference>
<comment type="pathway">
    <text evidence="1 7">Cell wall biogenesis; peptidoglycan biosynthesis.</text>
</comment>
<comment type="caution">
    <text evidence="9">The sequence shown here is derived from an EMBL/GenBank/DDBJ whole genome shotgun (WGS) entry which is preliminary data.</text>
</comment>
<evidence type="ECO:0000256" key="1">
    <source>
        <dbReference type="ARBA" id="ARBA00004752"/>
    </source>
</evidence>
<dbReference type="InterPro" id="IPR038063">
    <property type="entry name" value="Transpep_catalytic_dom"/>
</dbReference>
<reference evidence="9 10" key="1">
    <citation type="submission" date="2018-12" db="EMBL/GenBank/DDBJ databases">
        <authorList>
            <person name="Grouzdev D.S."/>
            <person name="Krutkina M.S."/>
        </authorList>
    </citation>
    <scope>NUCLEOTIDE SEQUENCE [LARGE SCALE GENOMIC DNA]</scope>
    <source>
        <strain evidence="9 10">RmlP026</strain>
    </source>
</reference>
<keyword evidence="4 7" id="KW-0133">Cell shape</keyword>
<accession>A0A4Q2UD01</accession>
<keyword evidence="3" id="KW-0808">Transferase</keyword>
<dbReference type="GO" id="GO:0016740">
    <property type="term" value="F:transferase activity"/>
    <property type="evidence" value="ECO:0007669"/>
    <property type="project" value="UniProtKB-KW"/>
</dbReference>
<sequence>MPASGVLTPRTVASLSGGHPKRLEDEIVANMERWRWLPRDLGQRYVAVNIPDYSLDVYDGERPIHHARVVVGKPGHETPIFSEAMKFIIVNPYWNVPLSIVNKEMMPKLAADPNYFENHGYEVVEKGGETYVRQPPGDSNALGRIKFMFPNKFAVYLHDTNAKGYFNKDERALSHGCVRVDQPFKLAEAVLGRDRGWTEARVEGMVGGGERTVNLPRPVQVHIGYFTAFVDETGQLRLRDDVYGYSAKVRAALGLSS</sequence>
<evidence type="ECO:0000259" key="8">
    <source>
        <dbReference type="PROSITE" id="PS52029"/>
    </source>
</evidence>
<keyword evidence="6 7" id="KW-0961">Cell wall biogenesis/degradation</keyword>
<dbReference type="CDD" id="cd16913">
    <property type="entry name" value="YkuD_like"/>
    <property type="match status" value="1"/>
</dbReference>
<organism evidence="9 10">
    <name type="scientific">Lichenibacterium minor</name>
    <dbReference type="NCBI Taxonomy" id="2316528"/>
    <lineage>
        <taxon>Bacteria</taxon>
        <taxon>Pseudomonadati</taxon>
        <taxon>Pseudomonadota</taxon>
        <taxon>Alphaproteobacteria</taxon>
        <taxon>Hyphomicrobiales</taxon>
        <taxon>Lichenihabitantaceae</taxon>
        <taxon>Lichenibacterium</taxon>
    </lineage>
</organism>
<dbReference type="PROSITE" id="PS52029">
    <property type="entry name" value="LD_TPASE"/>
    <property type="match status" value="1"/>
</dbReference>
<feature type="domain" description="L,D-TPase catalytic" evidence="8">
    <location>
        <begin position="44"/>
        <end position="205"/>
    </location>
</feature>
<dbReference type="SUPFAM" id="SSF141523">
    <property type="entry name" value="L,D-transpeptidase catalytic domain-like"/>
    <property type="match status" value="1"/>
</dbReference>
<dbReference type="UniPathway" id="UPA00219"/>
<feature type="active site" description="Nucleophile" evidence="7">
    <location>
        <position position="177"/>
    </location>
</feature>
<dbReference type="GO" id="GO:0009252">
    <property type="term" value="P:peptidoglycan biosynthetic process"/>
    <property type="evidence" value="ECO:0007669"/>
    <property type="project" value="UniProtKB-UniPathway"/>
</dbReference>
<keyword evidence="10" id="KW-1185">Reference proteome</keyword>
<evidence type="ECO:0000256" key="2">
    <source>
        <dbReference type="ARBA" id="ARBA00005992"/>
    </source>
</evidence>
<dbReference type="InterPro" id="IPR052905">
    <property type="entry name" value="LD-transpeptidase_YkuD-like"/>
</dbReference>
<feature type="active site" description="Proton donor/acceptor" evidence="7">
    <location>
        <position position="158"/>
    </location>
</feature>
<evidence type="ECO:0000256" key="3">
    <source>
        <dbReference type="ARBA" id="ARBA00022679"/>
    </source>
</evidence>
<dbReference type="InterPro" id="IPR005490">
    <property type="entry name" value="LD_TPept_cat_dom"/>
</dbReference>
<dbReference type="AlphaFoldDB" id="A0A4Q2UD01"/>
<evidence type="ECO:0000313" key="10">
    <source>
        <dbReference type="Proteomes" id="UP000290759"/>
    </source>
</evidence>
<evidence type="ECO:0000256" key="4">
    <source>
        <dbReference type="ARBA" id="ARBA00022960"/>
    </source>
</evidence>
<dbReference type="GO" id="GO:0071555">
    <property type="term" value="P:cell wall organization"/>
    <property type="evidence" value="ECO:0007669"/>
    <property type="project" value="UniProtKB-UniRule"/>
</dbReference>
<dbReference type="PANTHER" id="PTHR41533:SF2">
    <property type="entry name" value="BLR7131 PROTEIN"/>
    <property type="match status" value="1"/>
</dbReference>
<comment type="similarity">
    <text evidence="2">Belongs to the YkuD family.</text>
</comment>
<evidence type="ECO:0000256" key="7">
    <source>
        <dbReference type="PROSITE-ProRule" id="PRU01373"/>
    </source>
</evidence>
<evidence type="ECO:0000256" key="5">
    <source>
        <dbReference type="ARBA" id="ARBA00022984"/>
    </source>
</evidence>
<dbReference type="Gene3D" id="2.40.440.10">
    <property type="entry name" value="L,D-transpeptidase catalytic domain-like"/>
    <property type="match status" value="1"/>
</dbReference>
<name>A0A4Q2UD01_9HYPH</name>
<dbReference type="EMBL" id="QYBB01000004">
    <property type="protein sequence ID" value="RYC33057.1"/>
    <property type="molecule type" value="Genomic_DNA"/>
</dbReference>
<dbReference type="PANTHER" id="PTHR41533">
    <property type="entry name" value="L,D-TRANSPEPTIDASE HI_1667-RELATED"/>
    <property type="match status" value="1"/>
</dbReference>
<keyword evidence="5 7" id="KW-0573">Peptidoglycan synthesis</keyword>
<protein>
    <recommendedName>
        <fullName evidence="8">L,D-TPase catalytic domain-containing protein</fullName>
    </recommendedName>
</protein>
<dbReference type="OrthoDB" id="9778545at2"/>
<reference evidence="9 10" key="2">
    <citation type="submission" date="2019-02" db="EMBL/GenBank/DDBJ databases">
        <title>'Lichenibacterium ramalinii' gen. nov. sp. nov., 'Lichenibacterium minor' gen. nov. sp. nov.</title>
        <authorList>
            <person name="Pankratov T."/>
        </authorList>
    </citation>
    <scope>NUCLEOTIDE SEQUENCE [LARGE SCALE GENOMIC DNA]</scope>
    <source>
        <strain evidence="9 10">RmlP026</strain>
    </source>
</reference>
<dbReference type="Pfam" id="PF03734">
    <property type="entry name" value="YkuD"/>
    <property type="match status" value="1"/>
</dbReference>
<evidence type="ECO:0000256" key="6">
    <source>
        <dbReference type="ARBA" id="ARBA00023316"/>
    </source>
</evidence>
<proteinExistence type="inferred from homology"/>
<dbReference type="GO" id="GO:0004180">
    <property type="term" value="F:carboxypeptidase activity"/>
    <property type="evidence" value="ECO:0007669"/>
    <property type="project" value="UniProtKB-ARBA"/>
</dbReference>
<gene>
    <name evidence="9" type="ORF">D3273_05850</name>
</gene>
<evidence type="ECO:0000313" key="9">
    <source>
        <dbReference type="EMBL" id="RYC33057.1"/>
    </source>
</evidence>
<dbReference type="GO" id="GO:0008360">
    <property type="term" value="P:regulation of cell shape"/>
    <property type="evidence" value="ECO:0007669"/>
    <property type="project" value="UniProtKB-UniRule"/>
</dbReference>